<proteinExistence type="predicted"/>
<accession>A0A7S4NGU2</accession>
<reference evidence="3" key="1">
    <citation type="submission" date="2021-01" db="EMBL/GenBank/DDBJ databases">
        <authorList>
            <person name="Corre E."/>
            <person name="Pelletier E."/>
            <person name="Niang G."/>
            <person name="Scheremetjew M."/>
            <person name="Finn R."/>
            <person name="Kale V."/>
            <person name="Holt S."/>
            <person name="Cochrane G."/>
            <person name="Meng A."/>
            <person name="Brown T."/>
            <person name="Cohen L."/>
        </authorList>
    </citation>
    <scope>NUCLEOTIDE SEQUENCE</scope>
    <source>
        <strain evidence="3">Isolate 1302-5</strain>
    </source>
</reference>
<dbReference type="EMBL" id="HBKQ01060018">
    <property type="protein sequence ID" value="CAE2287005.1"/>
    <property type="molecule type" value="Transcribed_RNA"/>
</dbReference>
<evidence type="ECO:0000313" key="3">
    <source>
        <dbReference type="EMBL" id="CAE2287005.1"/>
    </source>
</evidence>
<feature type="region of interest" description="Disordered" evidence="1">
    <location>
        <begin position="99"/>
        <end position="119"/>
    </location>
</feature>
<feature type="signal peptide" evidence="2">
    <location>
        <begin position="1"/>
        <end position="22"/>
    </location>
</feature>
<evidence type="ECO:0000256" key="1">
    <source>
        <dbReference type="SAM" id="MobiDB-lite"/>
    </source>
</evidence>
<feature type="chain" id="PRO_5031294692" evidence="2">
    <location>
        <begin position="23"/>
        <end position="308"/>
    </location>
</feature>
<dbReference type="AlphaFoldDB" id="A0A7S4NGU2"/>
<evidence type="ECO:0000256" key="2">
    <source>
        <dbReference type="SAM" id="SignalP"/>
    </source>
</evidence>
<name>A0A7S4NGU2_9STRA</name>
<gene>
    <name evidence="3" type="ORF">OAUR00152_LOCUS40947</name>
</gene>
<keyword evidence="2" id="KW-0732">Signal</keyword>
<organism evidence="3">
    <name type="scientific">Odontella aurita</name>
    <dbReference type="NCBI Taxonomy" id="265563"/>
    <lineage>
        <taxon>Eukaryota</taxon>
        <taxon>Sar</taxon>
        <taxon>Stramenopiles</taxon>
        <taxon>Ochrophyta</taxon>
        <taxon>Bacillariophyta</taxon>
        <taxon>Mediophyceae</taxon>
        <taxon>Biddulphiophycidae</taxon>
        <taxon>Eupodiscales</taxon>
        <taxon>Odontellaceae</taxon>
        <taxon>Odontella</taxon>
    </lineage>
</organism>
<sequence>MKMSSLILLPLLTTSLVPSCEGFAISSIRMPWSAQAANPEIERYADAQAQNKIRVRLDIGGEADGASRLAIDGIVLELQGRDELEHDYDKIKAAAQRRAVPLPGADGPNPESSSGPRSLKIVSDGSFVGPAGEQIVDLGGGRGDGGGAPRWEMIWRENSPAGALICAFDVPREVRRNEASLQKGRTYITFPVWTSSGLEKGRTYKARVEEKAAEYRKEREDAIEMVKTASNPLLKAIHYRKAYAAAEKYFESGINRMDEIPDDRDIVAIGDGLLLCKRGTVWTKNLGFGGGERVLLGTAEAKLANPEP</sequence>
<protein>
    <submittedName>
        <fullName evidence="3">Uncharacterized protein</fullName>
    </submittedName>
</protein>